<protein>
    <recommendedName>
        <fullName evidence="6">Ubiquitin-like protease family profile domain-containing protein</fullName>
    </recommendedName>
</protein>
<feature type="region of interest" description="Disordered" evidence="5">
    <location>
        <begin position="120"/>
        <end position="186"/>
    </location>
</feature>
<dbReference type="GO" id="GO:0016926">
    <property type="term" value="P:protein desumoylation"/>
    <property type="evidence" value="ECO:0007669"/>
    <property type="project" value="TreeGrafter"/>
</dbReference>
<keyword evidence="8" id="KW-1185">Reference proteome</keyword>
<evidence type="ECO:0000256" key="5">
    <source>
        <dbReference type="SAM" id="MobiDB-lite"/>
    </source>
</evidence>
<feature type="compositionally biased region" description="Basic and acidic residues" evidence="5">
    <location>
        <begin position="151"/>
        <end position="164"/>
    </location>
</feature>
<dbReference type="Proteomes" id="UP000274822">
    <property type="component" value="Unassembled WGS sequence"/>
</dbReference>
<comment type="caution">
    <text evidence="7">The sequence shown here is derived from an EMBL/GenBank/DDBJ whole genome shotgun (WGS) entry which is preliminary data.</text>
</comment>
<feature type="compositionally biased region" description="Basic and acidic residues" evidence="5">
    <location>
        <begin position="1"/>
        <end position="10"/>
    </location>
</feature>
<evidence type="ECO:0000256" key="2">
    <source>
        <dbReference type="ARBA" id="ARBA00022670"/>
    </source>
</evidence>
<evidence type="ECO:0000256" key="4">
    <source>
        <dbReference type="ARBA" id="ARBA00022807"/>
    </source>
</evidence>
<proteinExistence type="inferred from homology"/>
<evidence type="ECO:0000256" key="3">
    <source>
        <dbReference type="ARBA" id="ARBA00022801"/>
    </source>
</evidence>
<dbReference type="EMBL" id="RBNJ01006551">
    <property type="protein sequence ID" value="RUS28490.1"/>
    <property type="molecule type" value="Genomic_DNA"/>
</dbReference>
<dbReference type="Gene3D" id="3.40.395.10">
    <property type="entry name" value="Adenoviral Proteinase, Chain A"/>
    <property type="match status" value="1"/>
</dbReference>
<dbReference type="Pfam" id="PF02902">
    <property type="entry name" value="Peptidase_C48"/>
    <property type="match status" value="1"/>
</dbReference>
<dbReference type="PANTHER" id="PTHR12606">
    <property type="entry name" value="SENTRIN/SUMO-SPECIFIC PROTEASE"/>
    <property type="match status" value="1"/>
</dbReference>
<dbReference type="PANTHER" id="PTHR12606:SF141">
    <property type="entry name" value="GH15225P-RELATED"/>
    <property type="match status" value="1"/>
</dbReference>
<feature type="region of interest" description="Disordered" evidence="5">
    <location>
        <begin position="1"/>
        <end position="45"/>
    </location>
</feature>
<dbReference type="InterPro" id="IPR038765">
    <property type="entry name" value="Papain-like_cys_pep_sf"/>
</dbReference>
<feature type="compositionally biased region" description="Polar residues" evidence="5">
    <location>
        <begin position="135"/>
        <end position="148"/>
    </location>
</feature>
<dbReference type="SUPFAM" id="SSF54001">
    <property type="entry name" value="Cysteine proteinases"/>
    <property type="match status" value="1"/>
</dbReference>
<evidence type="ECO:0000313" key="8">
    <source>
        <dbReference type="Proteomes" id="UP000274822"/>
    </source>
</evidence>
<gene>
    <name evidence="7" type="ORF">BC938DRAFT_481819</name>
</gene>
<dbReference type="GO" id="GO:0006508">
    <property type="term" value="P:proteolysis"/>
    <property type="evidence" value="ECO:0007669"/>
    <property type="project" value="UniProtKB-KW"/>
</dbReference>
<feature type="domain" description="Ubiquitin-like protease family profile" evidence="6">
    <location>
        <begin position="405"/>
        <end position="618"/>
    </location>
</feature>
<feature type="region of interest" description="Disordered" evidence="5">
    <location>
        <begin position="239"/>
        <end position="275"/>
    </location>
</feature>
<dbReference type="AlphaFoldDB" id="A0A433QF86"/>
<evidence type="ECO:0000259" key="6">
    <source>
        <dbReference type="PROSITE" id="PS50600"/>
    </source>
</evidence>
<name>A0A433QF86_9FUNG</name>
<keyword evidence="3" id="KW-0378">Hydrolase</keyword>
<evidence type="ECO:0000256" key="1">
    <source>
        <dbReference type="ARBA" id="ARBA00005234"/>
    </source>
</evidence>
<organism evidence="7 8">
    <name type="scientific">Jimgerdemannia flammicorona</name>
    <dbReference type="NCBI Taxonomy" id="994334"/>
    <lineage>
        <taxon>Eukaryota</taxon>
        <taxon>Fungi</taxon>
        <taxon>Fungi incertae sedis</taxon>
        <taxon>Mucoromycota</taxon>
        <taxon>Mucoromycotina</taxon>
        <taxon>Endogonomycetes</taxon>
        <taxon>Endogonales</taxon>
        <taxon>Endogonaceae</taxon>
        <taxon>Jimgerdemannia</taxon>
    </lineage>
</organism>
<evidence type="ECO:0000313" key="7">
    <source>
        <dbReference type="EMBL" id="RUS28490.1"/>
    </source>
</evidence>
<sequence>MAQKRPRADDSPQTLTPENHQQRKLSRQRKNQPTNSQPQHEDNSFSAKALWVWARKLLPSGIPQPETAPPFENAPSIPEFQHPCHLGPRYTITTATTTNGSDRDQMLTEPKGELRTVAELGNDLDPVTTPKENGRSATSTNGSSSQQDGVDVEKQWEGPKREIPYEISEQDVGEASSSSTNFEPHQDKAHNYTLNMAASTPNASSFSTPRESDIPFSLANASRMSMSSSNTIPNGGLSYTSDSAGINRSSPWSRRRDSVSTVNSVQSGRVRKKRPIDALRKSQESKRILDDLVKTYIPSFEDAAEKGSYLVNYARRAFQASQSVERRRFVHSRVPPIAASQTRPMSQEIIEIEDDDSMDRSQLLRKSLLYRTPLKTSPIGSPSGSLISEDRSTFVDGLWESNYRRPLEPKPAETTSEEALWLKQLRTTYELAMKSKQDGSQRYCGLADGNCASLSLALDCSCRMVSGLQSDNFPILSSEARTMVANTFLRKKSEPISEFQTATVRLEDIKTLKDGQWLNDEIDLFSKSYVIVPVHLGMHWCCAVINFVKHRVEYYDSLHGANPDCHKILRAYIQQESLDKKKEPYDLSDWEDYEPKTCPNQENGYDCGVFASTVAEYISREEPFDFGQKHMKYIRERMIYEIITSRLMDRALT</sequence>
<accession>A0A433QF86</accession>
<dbReference type="GO" id="GO:0016929">
    <property type="term" value="F:deSUMOylase activity"/>
    <property type="evidence" value="ECO:0007669"/>
    <property type="project" value="TreeGrafter"/>
</dbReference>
<reference evidence="7 8" key="1">
    <citation type="journal article" date="2018" name="New Phytol.">
        <title>Phylogenomics of Endogonaceae and evolution of mycorrhizas within Mucoromycota.</title>
        <authorList>
            <person name="Chang Y."/>
            <person name="Desiro A."/>
            <person name="Na H."/>
            <person name="Sandor L."/>
            <person name="Lipzen A."/>
            <person name="Clum A."/>
            <person name="Barry K."/>
            <person name="Grigoriev I.V."/>
            <person name="Martin F.M."/>
            <person name="Stajich J.E."/>
            <person name="Smith M.E."/>
            <person name="Bonito G."/>
            <person name="Spatafora J.W."/>
        </authorList>
    </citation>
    <scope>NUCLEOTIDE SEQUENCE [LARGE SCALE GENOMIC DNA]</scope>
    <source>
        <strain evidence="7 8">AD002</strain>
    </source>
</reference>
<keyword evidence="4" id="KW-0788">Thiol protease</keyword>
<comment type="similarity">
    <text evidence="1">Belongs to the peptidase C48 family.</text>
</comment>
<dbReference type="GO" id="GO:0005634">
    <property type="term" value="C:nucleus"/>
    <property type="evidence" value="ECO:0007669"/>
    <property type="project" value="TreeGrafter"/>
</dbReference>
<dbReference type="InterPro" id="IPR003653">
    <property type="entry name" value="Peptidase_C48_C"/>
</dbReference>
<feature type="compositionally biased region" description="Polar residues" evidence="5">
    <location>
        <begin position="239"/>
        <end position="252"/>
    </location>
</feature>
<dbReference type="PROSITE" id="PS50600">
    <property type="entry name" value="ULP_PROTEASE"/>
    <property type="match status" value="1"/>
</dbReference>
<keyword evidence="2" id="KW-0645">Protease</keyword>